<evidence type="ECO:0000259" key="6">
    <source>
        <dbReference type="Pfam" id="PF12894"/>
    </source>
</evidence>
<proteinExistence type="predicted"/>
<feature type="domain" description="Anaphase-promoting complex subunit 4-like WD40" evidence="6">
    <location>
        <begin position="27"/>
        <end position="120"/>
    </location>
</feature>
<accession>A0AAJ0FV77</accession>
<evidence type="ECO:0000256" key="4">
    <source>
        <dbReference type="ARBA" id="ARBA00022786"/>
    </source>
</evidence>
<evidence type="ECO:0000256" key="3">
    <source>
        <dbReference type="ARBA" id="ARBA00022776"/>
    </source>
</evidence>
<dbReference type="GO" id="GO:0031145">
    <property type="term" value="P:anaphase-promoting complex-dependent catabolic process"/>
    <property type="evidence" value="ECO:0007669"/>
    <property type="project" value="InterPro"/>
</dbReference>
<evidence type="ECO:0000259" key="7">
    <source>
        <dbReference type="Pfam" id="PF12896"/>
    </source>
</evidence>
<name>A0AAJ0FV77_9HYPO</name>
<gene>
    <name evidence="8" type="ORF">QQS21_012081</name>
</gene>
<evidence type="ECO:0000256" key="2">
    <source>
        <dbReference type="ARBA" id="ARBA00022618"/>
    </source>
</evidence>
<dbReference type="GO" id="GO:0034399">
    <property type="term" value="C:nuclear periphery"/>
    <property type="evidence" value="ECO:0007669"/>
    <property type="project" value="TreeGrafter"/>
</dbReference>
<protein>
    <recommendedName>
        <fullName evidence="1">Anaphase-promoting complex subunit 4</fullName>
    </recommendedName>
</protein>
<dbReference type="AlphaFoldDB" id="A0AAJ0FV77"/>
<evidence type="ECO:0000313" key="9">
    <source>
        <dbReference type="Proteomes" id="UP001251528"/>
    </source>
</evidence>
<dbReference type="Proteomes" id="UP001251528">
    <property type="component" value="Unassembled WGS sequence"/>
</dbReference>
<dbReference type="GO" id="GO:0070979">
    <property type="term" value="P:protein K11-linked ubiquitination"/>
    <property type="evidence" value="ECO:0007669"/>
    <property type="project" value="TreeGrafter"/>
</dbReference>
<reference evidence="8" key="1">
    <citation type="submission" date="2023-06" db="EMBL/GenBank/DDBJ databases">
        <title>Conoideocrella luteorostrata (Hypocreales: Clavicipitaceae), a potential biocontrol fungus for elongate hemlock scale in United States Christmas tree production areas.</title>
        <authorList>
            <person name="Barrett H."/>
            <person name="Lovett B."/>
            <person name="Macias A.M."/>
            <person name="Stajich J.E."/>
            <person name="Kasson M.T."/>
        </authorList>
    </citation>
    <scope>NUCLEOTIDE SEQUENCE</scope>
    <source>
        <strain evidence="8">ARSEF 14590</strain>
    </source>
</reference>
<keyword evidence="4" id="KW-0833">Ubl conjugation pathway</keyword>
<evidence type="ECO:0000256" key="5">
    <source>
        <dbReference type="ARBA" id="ARBA00023306"/>
    </source>
</evidence>
<keyword evidence="5" id="KW-0131">Cell cycle</keyword>
<evidence type="ECO:0000256" key="1">
    <source>
        <dbReference type="ARBA" id="ARBA00016067"/>
    </source>
</evidence>
<keyword evidence="2" id="KW-0132">Cell division</keyword>
<dbReference type="Pfam" id="PF12894">
    <property type="entry name" value="ANAPC4_WD40"/>
    <property type="match status" value="1"/>
</dbReference>
<dbReference type="SUPFAM" id="SSF69322">
    <property type="entry name" value="Tricorn protease domain 2"/>
    <property type="match status" value="1"/>
</dbReference>
<keyword evidence="3" id="KW-0498">Mitosis</keyword>
<keyword evidence="9" id="KW-1185">Reference proteome</keyword>
<sequence>MAEPKRLSLYSETVFESKATSGFPLSCPTLDLVTTWDASGRNVFIYRPQGQAVSKIHQVAAPGTKAPEAITVTWKPDGQFLAVGWSDGVVRLMGLENNKAAHHIPVCAATNAKISHIGWANCHLANKTVTELPTRVNDGIAKELKASSDDLPPSLPQELTFLEVDTALPKISPLPTGSAGVDDDATVFTLRTGIDFLFQPPQRGEYDQVNIMVAGTDNGKLQLNIYDSFLIGTFSSPLSESFSASYMISHASHSQLSTQAIIFAEQHPELEQVHVVPMDLPFLSSSPINLSLLGTKLTTLQKLLRYIKQAQLHMQVEWKNTREQPSRFLRSVQGDLEDLANGPRSIVPALYHTVVTGHTYEPVREWLLDSLAERGHKRWDKAVVSGLENLRGLVHENYLPALERCAVILSRLRGLAQFYDDRDDIGFSTAQVSRILDIISCLSLVGHKILSNVMDELEHFNAFSTWLRFQIDRMASSSTATDELTEKEATMDASKVLVYIEKYLTQSPLDEFFDDVCQEDWQADWDHIEDGLSLLPILDAQLNKQESGQASRKALQHVEFLVSYVTSWSNKLFSGIAEAQKRSVRFGQPVKLSIGQPIKLLDMRMCQTGTNKGVIYVAASSEASDNKVHIFRSGIDIMNGISSSQPTSLACIDIGKRKLIDIQFLNDESLVLACSENDSTVILLVPVESEELDYVVYNESSPNNTAGVKLDCPSEFVLPPEYAMRPVRMKVHDKTDLRGHIPERICLLAGNRTTWKTFTLPEQPA</sequence>
<dbReference type="InterPro" id="IPR024790">
    <property type="entry name" value="APC4_long_dom"/>
</dbReference>
<evidence type="ECO:0000313" key="8">
    <source>
        <dbReference type="EMBL" id="KAK2590235.1"/>
    </source>
</evidence>
<organism evidence="8 9">
    <name type="scientific">Conoideocrella luteorostrata</name>
    <dbReference type="NCBI Taxonomy" id="1105319"/>
    <lineage>
        <taxon>Eukaryota</taxon>
        <taxon>Fungi</taxon>
        <taxon>Dikarya</taxon>
        <taxon>Ascomycota</taxon>
        <taxon>Pezizomycotina</taxon>
        <taxon>Sordariomycetes</taxon>
        <taxon>Hypocreomycetidae</taxon>
        <taxon>Hypocreales</taxon>
        <taxon>Clavicipitaceae</taxon>
        <taxon>Conoideocrella</taxon>
    </lineage>
</organism>
<dbReference type="InterPro" id="IPR024789">
    <property type="entry name" value="APC4"/>
</dbReference>
<dbReference type="Pfam" id="PF12896">
    <property type="entry name" value="ANAPC4"/>
    <property type="match status" value="1"/>
</dbReference>
<dbReference type="GO" id="GO:0005680">
    <property type="term" value="C:anaphase-promoting complex"/>
    <property type="evidence" value="ECO:0007669"/>
    <property type="project" value="InterPro"/>
</dbReference>
<dbReference type="EMBL" id="JASWJB010000465">
    <property type="protein sequence ID" value="KAK2590235.1"/>
    <property type="molecule type" value="Genomic_DNA"/>
</dbReference>
<dbReference type="GO" id="GO:0051301">
    <property type="term" value="P:cell division"/>
    <property type="evidence" value="ECO:0007669"/>
    <property type="project" value="UniProtKB-KW"/>
</dbReference>
<dbReference type="PANTHER" id="PTHR13260">
    <property type="entry name" value="ANAPHASE PROMOTING COMPLEX SUBUNIT 4 APC4"/>
    <property type="match status" value="1"/>
</dbReference>
<dbReference type="PANTHER" id="PTHR13260:SF0">
    <property type="entry name" value="ANAPHASE-PROMOTING COMPLEX SUBUNIT 4"/>
    <property type="match status" value="1"/>
</dbReference>
<comment type="caution">
    <text evidence="8">The sequence shown here is derived from an EMBL/GenBank/DDBJ whole genome shotgun (WGS) entry which is preliminary data.</text>
</comment>
<dbReference type="InterPro" id="IPR024977">
    <property type="entry name" value="Apc4-like_WD40_dom"/>
</dbReference>
<feature type="domain" description="Anaphase-promoting complex subunit 4 long" evidence="7">
    <location>
        <begin position="274"/>
        <end position="476"/>
    </location>
</feature>